<dbReference type="InterPro" id="IPR013780">
    <property type="entry name" value="Glyco_hydro_b"/>
</dbReference>
<dbReference type="CDD" id="cd02860">
    <property type="entry name" value="E_set_Pullulanase"/>
    <property type="match status" value="1"/>
</dbReference>
<dbReference type="SUPFAM" id="SSF81296">
    <property type="entry name" value="E set domains"/>
    <property type="match status" value="1"/>
</dbReference>
<evidence type="ECO:0000313" key="5">
    <source>
        <dbReference type="Proteomes" id="UP001056539"/>
    </source>
</evidence>
<dbReference type="SMART" id="SM00642">
    <property type="entry name" value="Aamy"/>
    <property type="match status" value="1"/>
</dbReference>
<feature type="domain" description="Glycosyl hydrolase family 13 catalytic" evidence="3">
    <location>
        <begin position="298"/>
        <end position="732"/>
    </location>
</feature>
<dbReference type="InterPro" id="IPR014756">
    <property type="entry name" value="Ig_E-set"/>
</dbReference>
<dbReference type="GO" id="GO:0005975">
    <property type="term" value="P:carbohydrate metabolic process"/>
    <property type="evidence" value="ECO:0007669"/>
    <property type="project" value="InterPro"/>
</dbReference>
<dbReference type="EMBL" id="CP073355">
    <property type="protein sequence ID" value="URA09076.1"/>
    <property type="molecule type" value="Genomic_DNA"/>
</dbReference>
<dbReference type="InterPro" id="IPR006047">
    <property type="entry name" value="GH13_cat_dom"/>
</dbReference>
<dbReference type="Proteomes" id="UP001056539">
    <property type="component" value="Chromosome"/>
</dbReference>
<dbReference type="PANTHER" id="PTHR43002">
    <property type="entry name" value="GLYCOGEN DEBRANCHING ENZYME"/>
    <property type="match status" value="1"/>
</dbReference>
<reference evidence="4" key="1">
    <citation type="submission" date="2021-04" db="EMBL/GenBank/DDBJ databases">
        <authorList>
            <person name="Postec A."/>
        </authorList>
    </citation>
    <scope>NUCLEOTIDE SEQUENCE</scope>
    <source>
        <strain evidence="4">F1F22</strain>
    </source>
</reference>
<name>A0AAX3BA54_9SPIR</name>
<dbReference type="AlphaFoldDB" id="A0AAX3BA54"/>
<dbReference type="Gene3D" id="2.60.40.10">
    <property type="entry name" value="Immunoglobulins"/>
    <property type="match status" value="1"/>
</dbReference>
<dbReference type="InterPro" id="IPR013783">
    <property type="entry name" value="Ig-like_fold"/>
</dbReference>
<evidence type="ECO:0000256" key="1">
    <source>
        <dbReference type="ARBA" id="ARBA00008061"/>
    </source>
</evidence>
<sequence length="854" mass="96187">MKRFLSWGSSILLLFLVLGCGGGKAPAAKQTTSSSTSDYTFTQKVAAAYRQSDTRVELKMKYDDAKSYAYTLEVWDYETKTPIQVVEKQPGKKKGEYVLTTSPLSQDKNYLVAVISDTADGKATNTFEIQPGNEWLNRFFSDKPLGCTISGNSATFRVFAPRATRVVLALFDTPYEGPVEAEKQAGEKQIEMKKDANGVWEVTLQGNYVGKFYGYRVWGPAGDTEAFNPKIIIADPYSKALATKQTSPQYHLTVIVDPSTYRWQSKEAYMPYKQHELIVYEMHVRDMTMLSKNITKKGTYEGLVEDGKEGGIAHIKELGVNAVELLPTHEFNEIEAPYMVKAPGIVYNNWNVYGRNHWGYMTSCYFAPEAFYFEGKVRPGKWIGTTGAQVYAFKAMVDAFHKNGIAVLMDVVYNHVSQYDRNALKYIDKKYYFFMNELGGYDARSGCGNDYKSDRPMSSRLIVDSTTYWVKEYRVDGYRFDLGTIIDWKTYEALVPAVKKINPNAYFTAEPWMGGRGEPRDGGGYSLNEGNNGFDKRGMGSWNDKFRNLVRGGANASYGASAGLVFGNAPIAEMKKAVQGYPSLFSYVGNSFNYIESHDNNTFGDFLRLGNRDLKKDTALDVFTDGKFDVQKYLKLTKLTEKQMKQAKLGALFLFTVPGAVMMHEGQEFARMKVVVPPTQKDIYPENTGNWILDEKGQWINAADGNKKWSSKPRPWVIDHDSYEKDNAANWIVWELKNVNRELYDYYRGLIKMRRTYPAFSAGAGTKVQFIDAKTKDGSANLNSALGYIYPAEVTKDKYTFMVLINGNLGKKASFTLPDGEWNVMVDGQTSSVQGKKVSGKVVLDEMSGMVLYR</sequence>
<dbReference type="Gene3D" id="3.20.20.80">
    <property type="entry name" value="Glycosidases"/>
    <property type="match status" value="1"/>
</dbReference>
<dbReference type="InterPro" id="IPR004193">
    <property type="entry name" value="Glyco_hydro_13_N"/>
</dbReference>
<accession>A0AAX3BA54</accession>
<protein>
    <recommendedName>
        <fullName evidence="3">Glycosyl hydrolase family 13 catalytic domain-containing protein</fullName>
    </recommendedName>
</protein>
<dbReference type="RefSeq" id="WP_271434202.1">
    <property type="nucleotide sequence ID" value="NZ_CP073355.1"/>
</dbReference>
<dbReference type="InterPro" id="IPR017853">
    <property type="entry name" value="GH"/>
</dbReference>
<dbReference type="Pfam" id="PF02922">
    <property type="entry name" value="CBM_48"/>
    <property type="match status" value="1"/>
</dbReference>
<feature type="signal peptide" evidence="2">
    <location>
        <begin position="1"/>
        <end position="27"/>
    </location>
</feature>
<evidence type="ECO:0000313" key="4">
    <source>
        <dbReference type="EMBL" id="URA09076.1"/>
    </source>
</evidence>
<reference evidence="4" key="2">
    <citation type="submission" date="2022-06" db="EMBL/GenBank/DDBJ databases">
        <title>Thermospira aquatica gen. nov., sp. nov.</title>
        <authorList>
            <person name="Ben Ali Gam Z."/>
            <person name="Labat M."/>
        </authorList>
    </citation>
    <scope>NUCLEOTIDE SEQUENCE</scope>
    <source>
        <strain evidence="4">F1F22</strain>
    </source>
</reference>
<comment type="similarity">
    <text evidence="1">Belongs to the glycosyl hydrolase 13 family.</text>
</comment>
<feature type="chain" id="PRO_5043589822" description="Glycosyl hydrolase family 13 catalytic domain-containing protein" evidence="2">
    <location>
        <begin position="28"/>
        <end position="854"/>
    </location>
</feature>
<evidence type="ECO:0000256" key="2">
    <source>
        <dbReference type="SAM" id="SignalP"/>
    </source>
</evidence>
<keyword evidence="5" id="KW-1185">Reference proteome</keyword>
<evidence type="ECO:0000259" key="3">
    <source>
        <dbReference type="SMART" id="SM00642"/>
    </source>
</evidence>
<organism evidence="4 5">
    <name type="scientific">Thermospira aquatica</name>
    <dbReference type="NCBI Taxonomy" id="2828656"/>
    <lineage>
        <taxon>Bacteria</taxon>
        <taxon>Pseudomonadati</taxon>
        <taxon>Spirochaetota</taxon>
        <taxon>Spirochaetia</taxon>
        <taxon>Brevinematales</taxon>
        <taxon>Thermospiraceae</taxon>
        <taxon>Thermospira</taxon>
    </lineage>
</organism>
<gene>
    <name evidence="4" type="ORF">KDW03_06090</name>
</gene>
<keyword evidence="2" id="KW-0732">Signal</keyword>
<proteinExistence type="inferred from homology"/>
<dbReference type="KEGG" id="taqu:KDW03_06090"/>
<dbReference type="SUPFAM" id="SSF51445">
    <property type="entry name" value="(Trans)glycosidases"/>
    <property type="match status" value="1"/>
</dbReference>
<dbReference type="Gene3D" id="2.60.40.1180">
    <property type="entry name" value="Golgi alpha-mannosidase II"/>
    <property type="match status" value="1"/>
</dbReference>
<dbReference type="GO" id="GO:0004553">
    <property type="term" value="F:hydrolase activity, hydrolyzing O-glycosyl compounds"/>
    <property type="evidence" value="ECO:0007669"/>
    <property type="project" value="InterPro"/>
</dbReference>